<evidence type="ECO:0000313" key="3">
    <source>
        <dbReference type="EMBL" id="CAD9518913.1"/>
    </source>
</evidence>
<feature type="region of interest" description="Disordered" evidence="1">
    <location>
        <begin position="1"/>
        <end position="26"/>
    </location>
</feature>
<organism evidence="3">
    <name type="scientific">Helicotheca tamesis</name>
    <dbReference type="NCBI Taxonomy" id="374047"/>
    <lineage>
        <taxon>Eukaryota</taxon>
        <taxon>Sar</taxon>
        <taxon>Stramenopiles</taxon>
        <taxon>Ochrophyta</taxon>
        <taxon>Bacillariophyta</taxon>
        <taxon>Mediophyceae</taxon>
        <taxon>Lithodesmiophycidae</taxon>
        <taxon>Lithodesmiales</taxon>
        <taxon>Lithodesmiaceae</taxon>
        <taxon>Helicotheca</taxon>
    </lineage>
</organism>
<feature type="domain" description="Sm" evidence="2">
    <location>
        <begin position="40"/>
        <end position="133"/>
    </location>
</feature>
<dbReference type="Pfam" id="PF01423">
    <property type="entry name" value="LSM"/>
    <property type="match status" value="1"/>
</dbReference>
<protein>
    <recommendedName>
        <fullName evidence="2">Sm domain-containing protein</fullName>
    </recommendedName>
</protein>
<dbReference type="SMART" id="SM00651">
    <property type="entry name" value="Sm"/>
    <property type="match status" value="1"/>
</dbReference>
<feature type="compositionally biased region" description="Polar residues" evidence="1">
    <location>
        <begin position="1"/>
        <end position="22"/>
    </location>
</feature>
<evidence type="ECO:0000256" key="1">
    <source>
        <dbReference type="SAM" id="MobiDB-lite"/>
    </source>
</evidence>
<dbReference type="Gene3D" id="2.30.30.100">
    <property type="match status" value="1"/>
</dbReference>
<dbReference type="InterPro" id="IPR050914">
    <property type="entry name" value="snRNP_SmB/NAA38-like"/>
</dbReference>
<accession>A0A7S2N4E5</accession>
<reference evidence="3" key="1">
    <citation type="submission" date="2021-01" db="EMBL/GenBank/DDBJ databases">
        <authorList>
            <person name="Corre E."/>
            <person name="Pelletier E."/>
            <person name="Niang G."/>
            <person name="Scheremetjew M."/>
            <person name="Finn R."/>
            <person name="Kale V."/>
            <person name="Holt S."/>
            <person name="Cochrane G."/>
            <person name="Meng A."/>
            <person name="Brown T."/>
            <person name="Cohen L."/>
        </authorList>
    </citation>
    <scope>NUCLEOTIDE SEQUENCE</scope>
    <source>
        <strain evidence="3">CCMP826</strain>
    </source>
</reference>
<dbReference type="PANTHER" id="PTHR10701">
    <property type="entry name" value="SMALL NUCLEAR RIBONUCLEOPROTEIN-ASSOCIATED PROTEIN B AND N"/>
    <property type="match status" value="1"/>
</dbReference>
<dbReference type="SUPFAM" id="SSF50182">
    <property type="entry name" value="Sm-like ribonucleoproteins"/>
    <property type="match status" value="1"/>
</dbReference>
<dbReference type="InterPro" id="IPR010920">
    <property type="entry name" value="LSM_dom_sf"/>
</dbReference>
<dbReference type="InterPro" id="IPR001163">
    <property type="entry name" value="Sm_dom_euk/arc"/>
</dbReference>
<dbReference type="EMBL" id="HBGV01019584">
    <property type="protein sequence ID" value="CAD9518913.1"/>
    <property type="molecule type" value="Transcribed_RNA"/>
</dbReference>
<dbReference type="PANTHER" id="PTHR10701:SF5">
    <property type="entry name" value="N-ALPHA-ACETYLTRANSFERASE 38, NATC AUXILIARY SUBUNIT"/>
    <property type="match status" value="1"/>
</dbReference>
<dbReference type="AlphaFoldDB" id="A0A7S2N4E5"/>
<evidence type="ECO:0000259" key="2">
    <source>
        <dbReference type="SMART" id="SM00651"/>
    </source>
</evidence>
<proteinExistence type="predicted"/>
<name>A0A7S2N4E5_9STRA</name>
<sequence>MAEVNKGTSCGESKGENISNGQIPPLQPEKGKYQLQEACRIVLRLLGCRIRCTLDDGRTAEGKFLCMDRLKNLILSDVIEVRKVPIECSPDDTTTELNKQEKSKEQNETKYWCAERRLSQAMVPGSRLVKVELSKKIWDKTIGGKE</sequence>
<gene>
    <name evidence="3" type="ORF">HTAM1171_LOCUS12172</name>
</gene>